<accession>A0A8H2VZ78</accession>
<evidence type="ECO:0000313" key="2">
    <source>
        <dbReference type="Proteomes" id="UP000624404"/>
    </source>
</evidence>
<evidence type="ECO:0000313" key="1">
    <source>
        <dbReference type="EMBL" id="CAD6447689.1"/>
    </source>
</evidence>
<gene>
    <name evidence="1" type="ORF">SCLTRI_LOCUS7481</name>
</gene>
<keyword evidence="2" id="KW-1185">Reference proteome</keyword>
<comment type="caution">
    <text evidence="1">The sequence shown here is derived from an EMBL/GenBank/DDBJ whole genome shotgun (WGS) entry which is preliminary data.</text>
</comment>
<reference evidence="1" key="1">
    <citation type="submission" date="2020-10" db="EMBL/GenBank/DDBJ databases">
        <authorList>
            <person name="Kusch S."/>
        </authorList>
    </citation>
    <scope>NUCLEOTIDE SEQUENCE</scope>
    <source>
        <strain evidence="1">SwB9</strain>
    </source>
</reference>
<organism evidence="1 2">
    <name type="scientific">Sclerotinia trifoliorum</name>
    <dbReference type="NCBI Taxonomy" id="28548"/>
    <lineage>
        <taxon>Eukaryota</taxon>
        <taxon>Fungi</taxon>
        <taxon>Dikarya</taxon>
        <taxon>Ascomycota</taxon>
        <taxon>Pezizomycotina</taxon>
        <taxon>Leotiomycetes</taxon>
        <taxon>Helotiales</taxon>
        <taxon>Sclerotiniaceae</taxon>
        <taxon>Sclerotinia</taxon>
    </lineage>
</organism>
<dbReference type="Proteomes" id="UP000624404">
    <property type="component" value="Unassembled WGS sequence"/>
</dbReference>
<sequence>MMVNGARYQCSYSKLGQENAVTSLRNSAQALRLQQAMMHSCSLKVVCSIMLDFGTGSAHDSLMMCL</sequence>
<dbReference type="EMBL" id="CAJHIA010000030">
    <property type="protein sequence ID" value="CAD6447689.1"/>
    <property type="molecule type" value="Genomic_DNA"/>
</dbReference>
<proteinExistence type="predicted"/>
<name>A0A8H2VZ78_9HELO</name>
<protein>
    <submittedName>
        <fullName evidence="1">7d3b786c-e683-4a74-9c55-cad679dd41bb</fullName>
    </submittedName>
</protein>
<dbReference type="AlphaFoldDB" id="A0A8H2VZ78"/>